<dbReference type="PANTHER" id="PTHR47660:SF3">
    <property type="entry name" value="FINGER DOMAIN PROTEIN, PUTATIVE (AFU_ORTHOLOGUE AFUA_4G03310)-RELATED"/>
    <property type="match status" value="1"/>
</dbReference>
<dbReference type="AlphaFoldDB" id="A0AAV9NE14"/>
<sequence>MDDLYDSRAKYDQVELLAALQAYLLYTMMLFFHYHTKDEFVNTDFMVKLQDLAGDVVGKGTVCLTDTTLSPQAWESWIMASATQRTLFVLSLFDNLVNFTVGSPSFIATELAELLAPASKRLWSASTREIWKKAYDQYRREWSLGGQFLISELWVADGQRDVEGRKRIERWLSGVDEFGMMIYSVTSHTYG</sequence>
<reference evidence="7 8" key="1">
    <citation type="submission" date="2023-08" db="EMBL/GenBank/DDBJ databases">
        <title>Black Yeasts Isolated from many extreme environments.</title>
        <authorList>
            <person name="Coleine C."/>
            <person name="Stajich J.E."/>
            <person name="Selbmann L."/>
        </authorList>
    </citation>
    <scope>NUCLEOTIDE SEQUENCE [LARGE SCALE GENOMIC DNA]</scope>
    <source>
        <strain evidence="7 8">CCFEE 5792</strain>
    </source>
</reference>
<dbReference type="RefSeq" id="XP_064707742.1">
    <property type="nucleotide sequence ID" value="XM_064856566.1"/>
</dbReference>
<evidence type="ECO:0000256" key="2">
    <source>
        <dbReference type="ARBA" id="ARBA00022833"/>
    </source>
</evidence>
<evidence type="ECO:0000256" key="3">
    <source>
        <dbReference type="ARBA" id="ARBA00023015"/>
    </source>
</evidence>
<keyword evidence="3" id="KW-0805">Transcription regulation</keyword>
<evidence type="ECO:0000256" key="5">
    <source>
        <dbReference type="ARBA" id="ARBA00023242"/>
    </source>
</evidence>
<keyword evidence="5" id="KW-0539">Nucleus</keyword>
<feature type="transmembrane region" description="Helical" evidence="6">
    <location>
        <begin position="16"/>
        <end position="34"/>
    </location>
</feature>
<evidence type="ECO:0000256" key="1">
    <source>
        <dbReference type="ARBA" id="ARBA00022723"/>
    </source>
</evidence>
<keyword evidence="2" id="KW-0862">Zinc</keyword>
<keyword evidence="6" id="KW-0472">Membrane</keyword>
<protein>
    <recommendedName>
        <fullName evidence="9">Transcription factor domain-containing protein</fullName>
    </recommendedName>
</protein>
<dbReference type="PANTHER" id="PTHR47660">
    <property type="entry name" value="TRANSCRIPTION FACTOR WITH C2H2 AND ZN(2)-CYS(6) DNA BINDING DOMAIN (EUROFUNG)-RELATED-RELATED"/>
    <property type="match status" value="1"/>
</dbReference>
<dbReference type="GeneID" id="89981197"/>
<dbReference type="Proteomes" id="UP001358417">
    <property type="component" value="Unassembled WGS sequence"/>
</dbReference>
<dbReference type="EMBL" id="JAVRRD010000009">
    <property type="protein sequence ID" value="KAK5055311.1"/>
    <property type="molecule type" value="Genomic_DNA"/>
</dbReference>
<proteinExistence type="predicted"/>
<keyword evidence="6" id="KW-0812">Transmembrane</keyword>
<accession>A0AAV9NE14</accession>
<keyword evidence="8" id="KW-1185">Reference proteome</keyword>
<evidence type="ECO:0000256" key="6">
    <source>
        <dbReference type="SAM" id="Phobius"/>
    </source>
</evidence>
<organism evidence="7 8">
    <name type="scientific">Exophiala bonariae</name>
    <dbReference type="NCBI Taxonomy" id="1690606"/>
    <lineage>
        <taxon>Eukaryota</taxon>
        <taxon>Fungi</taxon>
        <taxon>Dikarya</taxon>
        <taxon>Ascomycota</taxon>
        <taxon>Pezizomycotina</taxon>
        <taxon>Eurotiomycetes</taxon>
        <taxon>Chaetothyriomycetidae</taxon>
        <taxon>Chaetothyriales</taxon>
        <taxon>Herpotrichiellaceae</taxon>
        <taxon>Exophiala</taxon>
    </lineage>
</organism>
<name>A0AAV9NE14_9EURO</name>
<keyword evidence="6" id="KW-1133">Transmembrane helix</keyword>
<keyword evidence="4" id="KW-0804">Transcription</keyword>
<comment type="caution">
    <text evidence="7">The sequence shown here is derived from an EMBL/GenBank/DDBJ whole genome shotgun (WGS) entry which is preliminary data.</text>
</comment>
<gene>
    <name evidence="7" type="ORF">LTR84_013061</name>
</gene>
<dbReference type="GO" id="GO:0046872">
    <property type="term" value="F:metal ion binding"/>
    <property type="evidence" value="ECO:0007669"/>
    <property type="project" value="UniProtKB-KW"/>
</dbReference>
<evidence type="ECO:0008006" key="9">
    <source>
        <dbReference type="Google" id="ProtNLM"/>
    </source>
</evidence>
<evidence type="ECO:0000313" key="7">
    <source>
        <dbReference type="EMBL" id="KAK5055311.1"/>
    </source>
</evidence>
<keyword evidence="1" id="KW-0479">Metal-binding</keyword>
<evidence type="ECO:0000256" key="4">
    <source>
        <dbReference type="ARBA" id="ARBA00023163"/>
    </source>
</evidence>
<evidence type="ECO:0000313" key="8">
    <source>
        <dbReference type="Proteomes" id="UP001358417"/>
    </source>
</evidence>